<dbReference type="AlphaFoldDB" id="A0A2S9TLI3"/>
<evidence type="ECO:0000256" key="1">
    <source>
        <dbReference type="SAM" id="Coils"/>
    </source>
</evidence>
<organism evidence="2 3">
    <name type="scientific">Aliarcobacter cryaerophilus</name>
    <dbReference type="NCBI Taxonomy" id="28198"/>
    <lineage>
        <taxon>Bacteria</taxon>
        <taxon>Pseudomonadati</taxon>
        <taxon>Campylobacterota</taxon>
        <taxon>Epsilonproteobacteria</taxon>
        <taxon>Campylobacterales</taxon>
        <taxon>Arcobacteraceae</taxon>
        <taxon>Aliarcobacter</taxon>
    </lineage>
</organism>
<dbReference type="EMBL" id="NXGD01000013">
    <property type="protein sequence ID" value="PRM99694.1"/>
    <property type="molecule type" value="Genomic_DNA"/>
</dbReference>
<comment type="caution">
    <text evidence="2">The sequence shown here is derived from an EMBL/GenBank/DDBJ whole genome shotgun (WGS) entry which is preliminary data.</text>
</comment>
<dbReference type="Proteomes" id="UP000238811">
    <property type="component" value="Unassembled WGS sequence"/>
</dbReference>
<sequence>MPRKHKATIRLAYPNVERLEELQKYVHMPFTSIVNSCIYEMLGDKLNLLKEFNLSTLNTSDEEIEIRLILYQSEKNYLLEASNITGTNSLTAEIKLRLLNSIYKRRFLAPNEIEAFNSMKFEINAIGRNLHQILKKIHFKEEFKTDDLKVILEQLSSKIDDTKKEIDNLLKYTNKRFKKYEDKK</sequence>
<accession>A0A2S9TLI3</accession>
<keyword evidence="1" id="KW-0175">Coiled coil</keyword>
<dbReference type="SUPFAM" id="SSF55194">
    <property type="entry name" value="Ribosome recycling factor, RRF"/>
    <property type="match status" value="1"/>
</dbReference>
<proteinExistence type="predicted"/>
<protein>
    <submittedName>
        <fullName evidence="2">Uncharacterized protein</fullName>
    </submittedName>
</protein>
<evidence type="ECO:0000313" key="2">
    <source>
        <dbReference type="EMBL" id="PRM99694.1"/>
    </source>
</evidence>
<dbReference type="InterPro" id="IPR036191">
    <property type="entry name" value="RRF_sf"/>
</dbReference>
<feature type="coiled-coil region" evidence="1">
    <location>
        <begin position="145"/>
        <end position="172"/>
    </location>
</feature>
<gene>
    <name evidence="2" type="ORF">CJ668_09965</name>
</gene>
<reference evidence="2 3" key="1">
    <citation type="submission" date="2017-09" db="EMBL/GenBank/DDBJ databases">
        <title>Reassesment of A. cryaerophilus.</title>
        <authorList>
            <person name="Perez-Cataluna A."/>
            <person name="Collado L."/>
            <person name="Salgado O."/>
            <person name="Lefinanco V."/>
            <person name="Figueras M.J."/>
        </authorList>
    </citation>
    <scope>NUCLEOTIDE SEQUENCE [LARGE SCALE GENOMIC DNA]</scope>
    <source>
        <strain evidence="2 3">LMG 10229</strain>
    </source>
</reference>
<evidence type="ECO:0000313" key="3">
    <source>
        <dbReference type="Proteomes" id="UP000238811"/>
    </source>
</evidence>
<name>A0A2S9TLI3_9BACT</name>